<evidence type="ECO:0000313" key="3">
    <source>
        <dbReference type="EMBL" id="EIY46127.1"/>
    </source>
</evidence>
<dbReference type="Pfam" id="PF00535">
    <property type="entry name" value="Glycos_transf_2"/>
    <property type="match status" value="1"/>
</dbReference>
<name>I8X7P3_9BACE</name>
<evidence type="ECO:0000313" key="4">
    <source>
        <dbReference type="Proteomes" id="UP000003089"/>
    </source>
</evidence>
<keyword evidence="1" id="KW-0812">Transmembrane</keyword>
<dbReference type="HOGENOM" id="CLU_025996_0_3_10"/>
<dbReference type="AlphaFoldDB" id="I8X7P3"/>
<dbReference type="InterPro" id="IPR001173">
    <property type="entry name" value="Glyco_trans_2-like"/>
</dbReference>
<keyword evidence="4" id="KW-1185">Reference proteome</keyword>
<sequence length="263" mass="30072">MMHLPLVSVVIPTYNSSETILSCINSVFSQIYNNIEIIVVDDGSTDTTIKLLSDLIIGHEEKIKLVTQVNAGPSCARNNGISHAKGEYIAFLDSDDEWYPNKIEKQVQLFAENKDLVLAGSLYSVGDKCYFSKSFSFIRKISLTGLMLKNSFVTSTVMCPRSILQKYKFDESKKYSEDYKLWLQLATLGKLCILQGEVLTKMNDKPLWGAKGLSSKLWMMEKGELDNFKFMYKHSYVSYPLFLVSSSFSLFKYLRRMFLQKLK</sequence>
<dbReference type="Proteomes" id="UP000003089">
    <property type="component" value="Unassembled WGS sequence"/>
</dbReference>
<dbReference type="PANTHER" id="PTHR22916">
    <property type="entry name" value="GLYCOSYLTRANSFERASE"/>
    <property type="match status" value="1"/>
</dbReference>
<accession>I8X7P3</accession>
<keyword evidence="1" id="KW-0472">Membrane</keyword>
<feature type="domain" description="Glycosyltransferase 2-like" evidence="2">
    <location>
        <begin position="8"/>
        <end position="137"/>
    </location>
</feature>
<dbReference type="InterPro" id="IPR029044">
    <property type="entry name" value="Nucleotide-diphossugar_trans"/>
</dbReference>
<comment type="caution">
    <text evidence="3">The sequence shown here is derived from an EMBL/GenBank/DDBJ whole genome shotgun (WGS) entry which is preliminary data.</text>
</comment>
<dbReference type="STRING" id="997884.HMPREF1068_03594"/>
<gene>
    <name evidence="3" type="ORF">HMPREF1068_03594</name>
</gene>
<reference evidence="3 4" key="1">
    <citation type="submission" date="2012-02" db="EMBL/GenBank/DDBJ databases">
        <title>The Genome Sequence of Bacteroides nordii CL02T12C05.</title>
        <authorList>
            <consortium name="The Broad Institute Genome Sequencing Platform"/>
            <person name="Earl A."/>
            <person name="Ward D."/>
            <person name="Feldgarden M."/>
            <person name="Gevers D."/>
            <person name="Zitomersky N.L."/>
            <person name="Coyne M.J."/>
            <person name="Comstock L.E."/>
            <person name="Young S.K."/>
            <person name="Zeng Q."/>
            <person name="Gargeya S."/>
            <person name="Fitzgerald M."/>
            <person name="Haas B."/>
            <person name="Abouelleil A."/>
            <person name="Alvarado L."/>
            <person name="Arachchi H.M."/>
            <person name="Berlin A."/>
            <person name="Chapman S.B."/>
            <person name="Gearin G."/>
            <person name="Goldberg J."/>
            <person name="Griggs A."/>
            <person name="Gujja S."/>
            <person name="Hansen M."/>
            <person name="Heiman D."/>
            <person name="Howarth C."/>
            <person name="Larimer J."/>
            <person name="Lui A."/>
            <person name="MacDonald P.J.P."/>
            <person name="McCowen C."/>
            <person name="Montmayeur A."/>
            <person name="Murphy C."/>
            <person name="Neiman D."/>
            <person name="Pearson M."/>
            <person name="Priest M."/>
            <person name="Roberts A."/>
            <person name="Saif S."/>
            <person name="Shea T."/>
            <person name="Sisk P."/>
            <person name="Stolte C."/>
            <person name="Sykes S."/>
            <person name="Wortman J."/>
            <person name="Nusbaum C."/>
            <person name="Birren B."/>
        </authorList>
    </citation>
    <scope>NUCLEOTIDE SEQUENCE [LARGE SCALE GENOMIC DNA]</scope>
    <source>
        <strain evidence="3 4">CL02T12C05</strain>
    </source>
</reference>
<dbReference type="eggNOG" id="COG0463">
    <property type="taxonomic scope" value="Bacteria"/>
</dbReference>
<protein>
    <recommendedName>
        <fullName evidence="2">Glycosyltransferase 2-like domain-containing protein</fullName>
    </recommendedName>
</protein>
<dbReference type="PATRIC" id="fig|997884.3.peg.3683"/>
<proteinExistence type="predicted"/>
<keyword evidence="1" id="KW-1133">Transmembrane helix</keyword>
<organism evidence="3 4">
    <name type="scientific">Bacteroides nordii CL02T12C05</name>
    <dbReference type="NCBI Taxonomy" id="997884"/>
    <lineage>
        <taxon>Bacteria</taxon>
        <taxon>Pseudomonadati</taxon>
        <taxon>Bacteroidota</taxon>
        <taxon>Bacteroidia</taxon>
        <taxon>Bacteroidales</taxon>
        <taxon>Bacteroidaceae</taxon>
        <taxon>Bacteroides</taxon>
    </lineage>
</organism>
<dbReference type="RefSeq" id="WP_007486845.1">
    <property type="nucleotide sequence ID" value="NZ_JH724315.1"/>
</dbReference>
<feature type="transmembrane region" description="Helical" evidence="1">
    <location>
        <begin position="236"/>
        <end position="254"/>
    </location>
</feature>
<evidence type="ECO:0000259" key="2">
    <source>
        <dbReference type="Pfam" id="PF00535"/>
    </source>
</evidence>
<dbReference type="CDD" id="cd00761">
    <property type="entry name" value="Glyco_tranf_GTA_type"/>
    <property type="match status" value="1"/>
</dbReference>
<dbReference type="Gene3D" id="3.90.550.10">
    <property type="entry name" value="Spore Coat Polysaccharide Biosynthesis Protein SpsA, Chain A"/>
    <property type="match status" value="1"/>
</dbReference>
<dbReference type="PANTHER" id="PTHR22916:SF3">
    <property type="entry name" value="UDP-GLCNAC:BETAGAL BETA-1,3-N-ACETYLGLUCOSAMINYLTRANSFERASE-LIKE PROTEIN 1"/>
    <property type="match status" value="1"/>
</dbReference>
<dbReference type="EMBL" id="AGXS01000024">
    <property type="protein sequence ID" value="EIY46127.1"/>
    <property type="molecule type" value="Genomic_DNA"/>
</dbReference>
<dbReference type="GO" id="GO:0016758">
    <property type="term" value="F:hexosyltransferase activity"/>
    <property type="evidence" value="ECO:0007669"/>
    <property type="project" value="UniProtKB-ARBA"/>
</dbReference>
<dbReference type="SUPFAM" id="SSF53448">
    <property type="entry name" value="Nucleotide-diphospho-sugar transferases"/>
    <property type="match status" value="1"/>
</dbReference>
<evidence type="ECO:0000256" key="1">
    <source>
        <dbReference type="SAM" id="Phobius"/>
    </source>
</evidence>